<evidence type="ECO:0000313" key="2">
    <source>
        <dbReference type="Proteomes" id="UP000189229"/>
    </source>
</evidence>
<organism evidence="1 2">
    <name type="scientific">Mycobacterium kansasii</name>
    <dbReference type="NCBI Taxonomy" id="1768"/>
    <lineage>
        <taxon>Bacteria</taxon>
        <taxon>Bacillati</taxon>
        <taxon>Actinomycetota</taxon>
        <taxon>Actinomycetes</taxon>
        <taxon>Mycobacteriales</taxon>
        <taxon>Mycobacteriaceae</taxon>
        <taxon>Mycobacterium</taxon>
    </lineage>
</organism>
<accession>A0A1V3WFP7</accession>
<evidence type="ECO:0000313" key="1">
    <source>
        <dbReference type="EMBL" id="OOK65745.1"/>
    </source>
</evidence>
<reference evidence="1 2" key="1">
    <citation type="submission" date="2017-02" db="EMBL/GenBank/DDBJ databases">
        <title>Complete genome sequences of Mycobacterium kansasii strains isolated from rhesus macaques.</title>
        <authorList>
            <person name="Panda A."/>
            <person name="Nagaraj S."/>
            <person name="Zhao X."/>
            <person name="Tettelin H."/>
            <person name="Detolla L.J."/>
        </authorList>
    </citation>
    <scope>NUCLEOTIDE SEQUENCE [LARGE SCALE GENOMIC DNA]</scope>
    <source>
        <strain evidence="1 2">11-3813</strain>
    </source>
</reference>
<dbReference type="Proteomes" id="UP000189229">
    <property type="component" value="Unassembled WGS sequence"/>
</dbReference>
<gene>
    <name evidence="1" type="ORF">BZL30_8644</name>
</gene>
<comment type="caution">
    <text evidence="1">The sequence shown here is derived from an EMBL/GenBank/DDBJ whole genome shotgun (WGS) entry which is preliminary data.</text>
</comment>
<name>A0A1V3WFP7_MYCKA</name>
<dbReference type="AlphaFoldDB" id="A0A1V3WFP7"/>
<dbReference type="EMBL" id="MVBM01000010">
    <property type="protein sequence ID" value="OOK65745.1"/>
    <property type="molecule type" value="Genomic_DNA"/>
</dbReference>
<protein>
    <submittedName>
        <fullName evidence="1">Uncharacterized protein</fullName>
    </submittedName>
</protein>
<sequence>MADHLVADPELLVNAELTVLQAVAWASAYRRGSYGETSLRAAVLGKDSLGEGRPLGQGVLSCPQFGALRHVRNGEKRWDEALANLLAKGSSSVELFSARAPAIPTRPSC</sequence>
<proteinExistence type="predicted"/>